<feature type="region of interest" description="Disordered" evidence="1">
    <location>
        <begin position="49"/>
        <end position="94"/>
    </location>
</feature>
<keyword evidence="3" id="KW-1185">Reference proteome</keyword>
<sequence>FVIKEIEEIDVLTTSASPSIPSTNSNNNNLSESEISNKAKEIELFRENSLAKNKRKQSPECEKNPEQLLTTKDSVRKEVKSKKRHRTNFDDSINDQMGRTLTLSSSSVPATDILNINENNHNLAAATYSDQVE</sequence>
<comment type="caution">
    <text evidence="2">The sequence shown here is derived from an EMBL/GenBank/DDBJ whole genome shotgun (WGS) entry which is preliminary data.</text>
</comment>
<dbReference type="AlphaFoldDB" id="A0A9N9HK86"/>
<organism evidence="2 3">
    <name type="scientific">Ambispora gerdemannii</name>
    <dbReference type="NCBI Taxonomy" id="144530"/>
    <lineage>
        <taxon>Eukaryota</taxon>
        <taxon>Fungi</taxon>
        <taxon>Fungi incertae sedis</taxon>
        <taxon>Mucoromycota</taxon>
        <taxon>Glomeromycotina</taxon>
        <taxon>Glomeromycetes</taxon>
        <taxon>Archaeosporales</taxon>
        <taxon>Ambisporaceae</taxon>
        <taxon>Ambispora</taxon>
    </lineage>
</organism>
<feature type="non-terminal residue" evidence="2">
    <location>
        <position position="133"/>
    </location>
</feature>
<proteinExistence type="predicted"/>
<dbReference type="EMBL" id="CAJVPL010016895">
    <property type="protein sequence ID" value="CAG8696938.1"/>
    <property type="molecule type" value="Genomic_DNA"/>
</dbReference>
<dbReference type="Proteomes" id="UP000789831">
    <property type="component" value="Unassembled WGS sequence"/>
</dbReference>
<evidence type="ECO:0000256" key="1">
    <source>
        <dbReference type="SAM" id="MobiDB-lite"/>
    </source>
</evidence>
<protein>
    <submittedName>
        <fullName evidence="2">5437_t:CDS:1</fullName>
    </submittedName>
</protein>
<name>A0A9N9HK86_9GLOM</name>
<evidence type="ECO:0000313" key="2">
    <source>
        <dbReference type="EMBL" id="CAG8696938.1"/>
    </source>
</evidence>
<feature type="region of interest" description="Disordered" evidence="1">
    <location>
        <begin position="15"/>
        <end position="34"/>
    </location>
</feature>
<feature type="non-terminal residue" evidence="2">
    <location>
        <position position="1"/>
    </location>
</feature>
<gene>
    <name evidence="2" type="ORF">AGERDE_LOCUS13313</name>
</gene>
<reference evidence="2" key="1">
    <citation type="submission" date="2021-06" db="EMBL/GenBank/DDBJ databases">
        <authorList>
            <person name="Kallberg Y."/>
            <person name="Tangrot J."/>
            <person name="Rosling A."/>
        </authorList>
    </citation>
    <scope>NUCLEOTIDE SEQUENCE</scope>
    <source>
        <strain evidence="2">MT106</strain>
    </source>
</reference>
<accession>A0A9N9HK86</accession>
<evidence type="ECO:0000313" key="3">
    <source>
        <dbReference type="Proteomes" id="UP000789831"/>
    </source>
</evidence>